<sequence>MSEPDLNRMPVKLAPFYPIVPDIGWLERIVQLGVKLVQLRIKDATRGAIVDQTRRALDVTKAHGCQLVLNDYWDVAIETGADFIHLGQEDLQAADLVALRKAGIRVGVSTHDETELETALLVYPDYVALGPIYRTKLKIMPWAPQGLERLKLWRSKIGALPLVAIGGLTPDRATGAADAGADSLAVITDFVTASDPDARIREWLKWAADRRS</sequence>
<evidence type="ECO:0000256" key="3">
    <source>
        <dbReference type="ARBA" id="ARBA00022679"/>
    </source>
</evidence>
<evidence type="ECO:0000256" key="11">
    <source>
        <dbReference type="RuleBase" id="RU004253"/>
    </source>
</evidence>
<evidence type="ECO:0000256" key="6">
    <source>
        <dbReference type="ARBA" id="ARBA00022977"/>
    </source>
</evidence>
<keyword evidence="5" id="KW-0460">Magnesium</keyword>
<dbReference type="GO" id="GO:0046872">
    <property type="term" value="F:metal ion binding"/>
    <property type="evidence" value="ECO:0007669"/>
    <property type="project" value="UniProtKB-KW"/>
</dbReference>
<dbReference type="GO" id="GO:0005737">
    <property type="term" value="C:cytoplasm"/>
    <property type="evidence" value="ECO:0007669"/>
    <property type="project" value="TreeGrafter"/>
</dbReference>
<comment type="similarity">
    <text evidence="10">Belongs to the thiamine-phosphate synthase family.</text>
</comment>
<dbReference type="InterPro" id="IPR034291">
    <property type="entry name" value="TMP_synthase"/>
</dbReference>
<organism evidence="13 14">
    <name type="scientific">Hyphomicrobium denitrificans 1NES1</name>
    <dbReference type="NCBI Taxonomy" id="670307"/>
    <lineage>
        <taxon>Bacteria</taxon>
        <taxon>Pseudomonadati</taxon>
        <taxon>Pseudomonadota</taxon>
        <taxon>Alphaproteobacteria</taxon>
        <taxon>Hyphomicrobiales</taxon>
        <taxon>Hyphomicrobiaceae</taxon>
        <taxon>Hyphomicrobium</taxon>
    </lineage>
</organism>
<dbReference type="Gene3D" id="3.20.20.70">
    <property type="entry name" value="Aldolase class I"/>
    <property type="match status" value="1"/>
</dbReference>
<comment type="catalytic activity">
    <reaction evidence="9 10">
        <text>2-[(2R,5Z)-2-carboxy-4-methylthiazol-5(2H)-ylidene]ethyl phosphate + 4-amino-2-methyl-5-(diphosphooxymethyl)pyrimidine + 2 H(+) = thiamine phosphate + CO2 + diphosphate</text>
        <dbReference type="Rhea" id="RHEA:47844"/>
        <dbReference type="ChEBI" id="CHEBI:15378"/>
        <dbReference type="ChEBI" id="CHEBI:16526"/>
        <dbReference type="ChEBI" id="CHEBI:33019"/>
        <dbReference type="ChEBI" id="CHEBI:37575"/>
        <dbReference type="ChEBI" id="CHEBI:57841"/>
        <dbReference type="ChEBI" id="CHEBI:62899"/>
        <dbReference type="EC" id="2.5.1.3"/>
    </reaction>
</comment>
<accession>N0B9Z7</accession>
<dbReference type="GO" id="GO:0009228">
    <property type="term" value="P:thiamine biosynthetic process"/>
    <property type="evidence" value="ECO:0007669"/>
    <property type="project" value="UniProtKB-KW"/>
</dbReference>
<keyword evidence="3 10" id="KW-0808">Transferase</keyword>
<gene>
    <name evidence="13" type="primary">thiE</name>
    <name evidence="13" type="ORF">HYPDE_36928</name>
</gene>
<dbReference type="UniPathway" id="UPA00060">
    <property type="reaction ID" value="UER00141"/>
</dbReference>
<evidence type="ECO:0000259" key="12">
    <source>
        <dbReference type="Pfam" id="PF02581"/>
    </source>
</evidence>
<feature type="domain" description="Thiamine phosphate synthase/TenI" evidence="12">
    <location>
        <begin position="24"/>
        <end position="188"/>
    </location>
</feature>
<dbReference type="eggNOG" id="COG0352">
    <property type="taxonomic scope" value="Bacteria"/>
</dbReference>
<keyword evidence="14" id="KW-1185">Reference proteome</keyword>
<evidence type="ECO:0000256" key="7">
    <source>
        <dbReference type="ARBA" id="ARBA00047334"/>
    </source>
</evidence>
<proteinExistence type="inferred from homology"/>
<dbReference type="Pfam" id="PF02581">
    <property type="entry name" value="TMP-TENI"/>
    <property type="match status" value="1"/>
</dbReference>
<evidence type="ECO:0000256" key="5">
    <source>
        <dbReference type="ARBA" id="ARBA00022842"/>
    </source>
</evidence>
<evidence type="ECO:0000256" key="10">
    <source>
        <dbReference type="RuleBase" id="RU003826"/>
    </source>
</evidence>
<evidence type="ECO:0000256" key="1">
    <source>
        <dbReference type="ARBA" id="ARBA00001946"/>
    </source>
</evidence>
<dbReference type="GO" id="GO:0009229">
    <property type="term" value="P:thiamine diphosphate biosynthetic process"/>
    <property type="evidence" value="ECO:0007669"/>
    <property type="project" value="UniProtKB-UniPathway"/>
</dbReference>
<keyword evidence="4" id="KW-0479">Metal-binding</keyword>
<comment type="pathway">
    <text evidence="2 11">Cofactor biosynthesis; thiamine diphosphate biosynthesis; thiamine phosphate from 4-amino-2-methyl-5-diphosphomethylpyrimidine and 4-methyl-5-(2-phosphoethyl)-thiazole: step 1/1.</text>
</comment>
<dbReference type="NCBIfam" id="NF000734">
    <property type="entry name" value="PRK00043.1-5"/>
    <property type="match status" value="1"/>
</dbReference>
<evidence type="ECO:0000313" key="13">
    <source>
        <dbReference type="EMBL" id="AGK59057.1"/>
    </source>
</evidence>
<dbReference type="PANTHER" id="PTHR20857">
    <property type="entry name" value="THIAMINE-PHOSPHATE PYROPHOSPHORYLASE"/>
    <property type="match status" value="1"/>
</dbReference>
<protein>
    <recommendedName>
        <fullName evidence="10">Thiamine-phosphate synthase</fullName>
        <ecNumber evidence="10">2.5.1.3</ecNumber>
    </recommendedName>
    <alternativeName>
        <fullName evidence="10">Thiamine-phosphate pyrophosphorylase</fullName>
    </alternativeName>
</protein>
<dbReference type="EMBL" id="CP005587">
    <property type="protein sequence ID" value="AGK59057.1"/>
    <property type="molecule type" value="Genomic_DNA"/>
</dbReference>
<dbReference type="AlphaFoldDB" id="N0B9Z7"/>
<dbReference type="EC" id="2.5.1.3" evidence="10"/>
<comment type="catalytic activity">
    <reaction evidence="8 10">
        <text>2-(2-carboxy-4-methylthiazol-5-yl)ethyl phosphate + 4-amino-2-methyl-5-(diphosphooxymethyl)pyrimidine + 2 H(+) = thiamine phosphate + CO2 + diphosphate</text>
        <dbReference type="Rhea" id="RHEA:47848"/>
        <dbReference type="ChEBI" id="CHEBI:15378"/>
        <dbReference type="ChEBI" id="CHEBI:16526"/>
        <dbReference type="ChEBI" id="CHEBI:33019"/>
        <dbReference type="ChEBI" id="CHEBI:37575"/>
        <dbReference type="ChEBI" id="CHEBI:57841"/>
        <dbReference type="ChEBI" id="CHEBI:62890"/>
        <dbReference type="EC" id="2.5.1.3"/>
    </reaction>
</comment>
<comment type="cofactor">
    <cofactor evidence="1">
        <name>Mg(2+)</name>
        <dbReference type="ChEBI" id="CHEBI:18420"/>
    </cofactor>
</comment>
<dbReference type="InterPro" id="IPR022998">
    <property type="entry name" value="ThiamineP_synth_TenI"/>
</dbReference>
<dbReference type="STRING" id="670307.HYPDE_36928"/>
<evidence type="ECO:0000256" key="8">
    <source>
        <dbReference type="ARBA" id="ARBA00047851"/>
    </source>
</evidence>
<dbReference type="KEGG" id="hdt:HYPDE_36928"/>
<dbReference type="NCBIfam" id="TIGR00693">
    <property type="entry name" value="thiE"/>
    <property type="match status" value="1"/>
</dbReference>
<dbReference type="PANTHER" id="PTHR20857:SF15">
    <property type="entry name" value="THIAMINE-PHOSPHATE SYNTHASE"/>
    <property type="match status" value="1"/>
</dbReference>
<dbReference type="HOGENOM" id="CLU_018272_3_3_5"/>
<dbReference type="Proteomes" id="UP000005952">
    <property type="component" value="Chromosome"/>
</dbReference>
<dbReference type="InterPro" id="IPR013785">
    <property type="entry name" value="Aldolase_TIM"/>
</dbReference>
<evidence type="ECO:0000256" key="9">
    <source>
        <dbReference type="ARBA" id="ARBA00047883"/>
    </source>
</evidence>
<name>N0B9Z7_9HYPH</name>
<dbReference type="GO" id="GO:0004789">
    <property type="term" value="F:thiamine-phosphate diphosphorylase activity"/>
    <property type="evidence" value="ECO:0007669"/>
    <property type="project" value="UniProtKB-EC"/>
</dbReference>
<dbReference type="CDD" id="cd00564">
    <property type="entry name" value="TMP_TenI"/>
    <property type="match status" value="1"/>
</dbReference>
<dbReference type="InterPro" id="IPR036206">
    <property type="entry name" value="ThiamineP_synth_sf"/>
</dbReference>
<dbReference type="SUPFAM" id="SSF51391">
    <property type="entry name" value="Thiamin phosphate synthase"/>
    <property type="match status" value="1"/>
</dbReference>
<comment type="catalytic activity">
    <reaction evidence="7 10">
        <text>4-methyl-5-(2-phosphooxyethyl)-thiazole + 4-amino-2-methyl-5-(diphosphooxymethyl)pyrimidine + H(+) = thiamine phosphate + diphosphate</text>
        <dbReference type="Rhea" id="RHEA:22328"/>
        <dbReference type="ChEBI" id="CHEBI:15378"/>
        <dbReference type="ChEBI" id="CHEBI:33019"/>
        <dbReference type="ChEBI" id="CHEBI:37575"/>
        <dbReference type="ChEBI" id="CHEBI:57841"/>
        <dbReference type="ChEBI" id="CHEBI:58296"/>
        <dbReference type="EC" id="2.5.1.3"/>
    </reaction>
</comment>
<evidence type="ECO:0000256" key="2">
    <source>
        <dbReference type="ARBA" id="ARBA00005165"/>
    </source>
</evidence>
<evidence type="ECO:0000313" key="14">
    <source>
        <dbReference type="Proteomes" id="UP000005952"/>
    </source>
</evidence>
<evidence type="ECO:0000256" key="4">
    <source>
        <dbReference type="ARBA" id="ARBA00022723"/>
    </source>
</evidence>
<reference evidence="13 14" key="1">
    <citation type="journal article" date="2013" name="Genome Announc.">
        <title>Genome sequences for three denitrifying bacterial strains isolated from a uranium- and nitrate-contaminated subsurface environment.</title>
        <authorList>
            <person name="Venkatramanan R."/>
            <person name="Prakash O."/>
            <person name="Woyke T."/>
            <person name="Chain P."/>
            <person name="Goodwin L.A."/>
            <person name="Watson D."/>
            <person name="Brooks S."/>
            <person name="Kostka J.E."/>
            <person name="Green S.J."/>
        </authorList>
    </citation>
    <scope>NUCLEOTIDE SEQUENCE [LARGE SCALE GENOMIC DNA]</scope>
    <source>
        <strain evidence="13 14">1NES1</strain>
    </source>
</reference>
<keyword evidence="6 10" id="KW-0784">Thiamine biosynthesis</keyword>